<feature type="transmembrane region" description="Helical" evidence="8">
    <location>
        <begin position="110"/>
        <end position="130"/>
    </location>
</feature>
<feature type="transmembrane region" description="Helical" evidence="8">
    <location>
        <begin position="73"/>
        <end position="98"/>
    </location>
</feature>
<evidence type="ECO:0000256" key="1">
    <source>
        <dbReference type="ARBA" id="ARBA00004141"/>
    </source>
</evidence>
<name>A0ABS6TYS3_STRHA</name>
<feature type="region of interest" description="Disordered" evidence="7">
    <location>
        <begin position="1"/>
        <end position="37"/>
    </location>
</feature>
<dbReference type="InterPro" id="IPR003362">
    <property type="entry name" value="Bact_transf"/>
</dbReference>
<evidence type="ECO:0000313" key="10">
    <source>
        <dbReference type="EMBL" id="MBV7673244.1"/>
    </source>
</evidence>
<evidence type="ECO:0000256" key="5">
    <source>
        <dbReference type="ARBA" id="ARBA00022989"/>
    </source>
</evidence>
<comment type="caution">
    <text evidence="10">The sequence shown here is derived from an EMBL/GenBank/DDBJ whole genome shotgun (WGS) entry which is preliminary data.</text>
</comment>
<dbReference type="EMBL" id="JAHUVW010000002">
    <property type="protein sequence ID" value="MBV7673244.1"/>
    <property type="molecule type" value="Genomic_DNA"/>
</dbReference>
<accession>A0ABS6TYS3</accession>
<dbReference type="InterPro" id="IPR017475">
    <property type="entry name" value="EPS_sugar_tfrase"/>
</dbReference>
<feature type="transmembrane region" description="Helical" evidence="8">
    <location>
        <begin position="318"/>
        <end position="339"/>
    </location>
</feature>
<evidence type="ECO:0000256" key="6">
    <source>
        <dbReference type="ARBA" id="ARBA00023136"/>
    </source>
</evidence>
<dbReference type="NCBIfam" id="TIGR03025">
    <property type="entry name" value="EPS_sugtrans"/>
    <property type="match status" value="1"/>
</dbReference>
<evidence type="ECO:0000256" key="7">
    <source>
        <dbReference type="SAM" id="MobiDB-lite"/>
    </source>
</evidence>
<evidence type="ECO:0000313" key="11">
    <source>
        <dbReference type="Proteomes" id="UP000735541"/>
    </source>
</evidence>
<gene>
    <name evidence="10" type="ORF">STHAL_27750</name>
</gene>
<evidence type="ECO:0000256" key="4">
    <source>
        <dbReference type="ARBA" id="ARBA00022692"/>
    </source>
</evidence>
<feature type="transmembrane region" description="Helical" evidence="8">
    <location>
        <begin position="136"/>
        <end position="160"/>
    </location>
</feature>
<dbReference type="RefSeq" id="WP_228872787.1">
    <property type="nucleotide sequence ID" value="NZ_JAHUVW010000002.1"/>
</dbReference>
<keyword evidence="6 8" id="KW-0472">Membrane</keyword>
<evidence type="ECO:0000256" key="8">
    <source>
        <dbReference type="SAM" id="Phobius"/>
    </source>
</evidence>
<evidence type="ECO:0000256" key="3">
    <source>
        <dbReference type="ARBA" id="ARBA00022679"/>
    </source>
</evidence>
<comment type="similarity">
    <text evidence="2">Belongs to the bacterial sugar transferase family.</text>
</comment>
<keyword evidence="5 8" id="KW-1133">Transmembrane helix</keyword>
<sequence length="499" mass="53106">MTTESAPMTRAAQAAPVRGTASVRPPRDGGGAEELPRARQGRAGRVFPVGLLAADAVAVGAGAVLVAHASPPWPVWVVALLLPQVAAQVVLHACRGLYRGGLSPSAPAELPALLATALVQWCVTVQVLAACAPAWGLGWTAPLCAVGVQVPLACGGRAVVYRVRRRAAARAPLSALVIGDGPAADRVTAVLQERAEYGMRPVGRVGRTAAPEDGGLASPADGAPLPVLATAQDVGRAVIQNAVRHAVFTAAPESVPDGTALFELFVRHGCRVWLITDRGGPAVRDAPARDHAWGFAAETLRDAPHHPVAYRAKRAMDAALASVALVAAAPLMAGCALAVRVCDGPGVLFRQERVGRYGRPFVLLKFRTLRPADAHEAATRWNVASDHRMSRAGRFLRRTSLDELPQLWNVLRGDMSLVGPRPERPYFVQQFSRIHPGYRARHRMPVGITGLAQVHGLRGDTSIEDRVRFDNRYIETWSLWQDVCVLARTAGSVFRLGGS</sequence>
<evidence type="ECO:0000259" key="9">
    <source>
        <dbReference type="Pfam" id="PF02397"/>
    </source>
</evidence>
<dbReference type="PANTHER" id="PTHR30576:SF0">
    <property type="entry name" value="UNDECAPRENYL-PHOSPHATE N-ACETYLGALACTOSAMINYL 1-PHOSPHATE TRANSFERASE-RELATED"/>
    <property type="match status" value="1"/>
</dbReference>
<reference evidence="10 11" key="1">
    <citation type="submission" date="2021-07" db="EMBL/GenBank/DDBJ databases">
        <title>Sequencing Streptomyces halstedii LGO-A4 genome an citrus endophytic actinomycete.</title>
        <authorList>
            <person name="Samborskyy M."/>
            <person name="Scott N."/>
            <person name="Deglau R."/>
            <person name="Dickens S."/>
            <person name="Oliveira L.G."/>
        </authorList>
    </citation>
    <scope>NUCLEOTIDE SEQUENCE [LARGE SCALE GENOMIC DNA]</scope>
    <source>
        <strain evidence="10 11">LGO-A4</strain>
    </source>
</reference>
<comment type="subcellular location">
    <subcellularLocation>
        <location evidence="1">Membrane</location>
        <topology evidence="1">Multi-pass membrane protein</topology>
    </subcellularLocation>
</comment>
<dbReference type="PANTHER" id="PTHR30576">
    <property type="entry name" value="COLANIC BIOSYNTHESIS UDP-GLUCOSE LIPID CARRIER TRANSFERASE"/>
    <property type="match status" value="1"/>
</dbReference>
<organism evidence="10 11">
    <name type="scientific">Streptomyces halstedii</name>
    <dbReference type="NCBI Taxonomy" id="1944"/>
    <lineage>
        <taxon>Bacteria</taxon>
        <taxon>Bacillati</taxon>
        <taxon>Actinomycetota</taxon>
        <taxon>Actinomycetes</taxon>
        <taxon>Kitasatosporales</taxon>
        <taxon>Streptomycetaceae</taxon>
        <taxon>Streptomyces</taxon>
    </lineage>
</organism>
<protein>
    <submittedName>
        <fullName evidence="10">Exopolysaccharide biosynthesis polyprenyl glycosylphosphotransferase</fullName>
    </submittedName>
</protein>
<keyword evidence="4 8" id="KW-0812">Transmembrane</keyword>
<proteinExistence type="inferred from homology"/>
<keyword evidence="11" id="KW-1185">Reference proteome</keyword>
<feature type="transmembrane region" description="Helical" evidence="8">
    <location>
        <begin position="46"/>
        <end position="67"/>
    </location>
</feature>
<evidence type="ECO:0000256" key="2">
    <source>
        <dbReference type="ARBA" id="ARBA00006464"/>
    </source>
</evidence>
<keyword evidence="3" id="KW-0808">Transferase</keyword>
<dbReference type="Proteomes" id="UP000735541">
    <property type="component" value="Unassembled WGS sequence"/>
</dbReference>
<dbReference type="Pfam" id="PF02397">
    <property type="entry name" value="Bac_transf"/>
    <property type="match status" value="1"/>
</dbReference>
<feature type="domain" description="Bacterial sugar transferase" evidence="9">
    <location>
        <begin position="313"/>
        <end position="494"/>
    </location>
</feature>